<sequence>MKQDGTFAKKQFVKEAAVTFLHVKDVLVSFPTGIEAEKCNYVISTESVHPGYCRLKTLQNGNNEAHGNLHVDKGGISYLSSSMARKQFRSKLSRNKKAIDSMLNTLLNKGEGAGFDMKFTDIFKGVPDDSLDLRRPFTSMGLRGILVSARQEKLKIQQENKEIGLIEEVEPSEVAHELAFTCKEWPLAAEEYKSRKRPFGWPSDGTVDKVISCGCHIVPTSHSKSSQSDIEWKLSFDAAQKQLVIEELSDSQRQYVQSSQLERRLTTIRRRPLEELFSLTESFTIVDIFPYNMDVKKVFAPVLADAKTYKNPTQAPASVEIFMSVSNALCNGFYHEYGFDNCAALFDDVIDNFVEPVLGHERADEQRDFVPHLLNQRNIEFSNDLPPEEIWKPITFCRFLITRYVEGNNGAGLYEHLACMYHAAAFIFRQHKKDLMANAREMFAQALQREGEGHGAGLFVDYGHFLCACEEYPDAIITLLKP</sequence>
<evidence type="ECO:0000313" key="3">
    <source>
        <dbReference type="Proteomes" id="UP001186944"/>
    </source>
</evidence>
<reference evidence="2" key="1">
    <citation type="submission" date="2019-08" db="EMBL/GenBank/DDBJ databases">
        <title>The improved chromosome-level genome for the pearl oyster Pinctada fucata martensii using PacBio sequencing and Hi-C.</title>
        <authorList>
            <person name="Zheng Z."/>
        </authorList>
    </citation>
    <scope>NUCLEOTIDE SEQUENCE</scope>
    <source>
        <strain evidence="2">ZZ-2019</strain>
        <tissue evidence="2">Adductor muscle</tissue>
    </source>
</reference>
<name>A0AA89C4K0_PINIB</name>
<dbReference type="Pfam" id="PF03281">
    <property type="entry name" value="Mab-21"/>
    <property type="match status" value="1"/>
</dbReference>
<keyword evidence="3" id="KW-1185">Reference proteome</keyword>
<evidence type="ECO:0000259" key="1">
    <source>
        <dbReference type="Pfam" id="PF03281"/>
    </source>
</evidence>
<dbReference type="EMBL" id="VSWD01000001">
    <property type="protein sequence ID" value="KAK3108714.1"/>
    <property type="molecule type" value="Genomic_DNA"/>
</dbReference>
<dbReference type="Proteomes" id="UP001186944">
    <property type="component" value="Unassembled WGS sequence"/>
</dbReference>
<proteinExistence type="predicted"/>
<comment type="caution">
    <text evidence="2">The sequence shown here is derived from an EMBL/GenBank/DDBJ whole genome shotgun (WGS) entry which is preliminary data.</text>
</comment>
<protein>
    <recommendedName>
        <fullName evidence="1">Mab-21-like nucleotidyltransferase domain-containing protein</fullName>
    </recommendedName>
</protein>
<evidence type="ECO:0000313" key="2">
    <source>
        <dbReference type="EMBL" id="KAK3108714.1"/>
    </source>
</evidence>
<accession>A0AA89C4K0</accession>
<feature type="domain" description="Mab-21-like nucleotidyltransferase" evidence="1">
    <location>
        <begin position="154"/>
        <end position="243"/>
    </location>
</feature>
<organism evidence="2 3">
    <name type="scientific">Pinctada imbricata</name>
    <name type="common">Atlantic pearl-oyster</name>
    <name type="synonym">Pinctada martensii</name>
    <dbReference type="NCBI Taxonomy" id="66713"/>
    <lineage>
        <taxon>Eukaryota</taxon>
        <taxon>Metazoa</taxon>
        <taxon>Spiralia</taxon>
        <taxon>Lophotrochozoa</taxon>
        <taxon>Mollusca</taxon>
        <taxon>Bivalvia</taxon>
        <taxon>Autobranchia</taxon>
        <taxon>Pteriomorphia</taxon>
        <taxon>Pterioida</taxon>
        <taxon>Pterioidea</taxon>
        <taxon>Pteriidae</taxon>
        <taxon>Pinctada</taxon>
    </lineage>
</organism>
<dbReference type="InterPro" id="IPR046903">
    <property type="entry name" value="Mab-21-like_nuc_Trfase"/>
</dbReference>
<gene>
    <name evidence="2" type="ORF">FSP39_014039</name>
</gene>
<dbReference type="AlphaFoldDB" id="A0AA89C4K0"/>